<dbReference type="Pfam" id="PF07228">
    <property type="entry name" value="SpoIIE"/>
    <property type="match status" value="1"/>
</dbReference>
<evidence type="ECO:0000259" key="1">
    <source>
        <dbReference type="SMART" id="SM00331"/>
    </source>
</evidence>
<proteinExistence type="predicted"/>
<name>A0ABV9NNH6_9GAMM</name>
<evidence type="ECO:0000313" key="2">
    <source>
        <dbReference type="EMBL" id="MFC4728994.1"/>
    </source>
</evidence>
<gene>
    <name evidence="2" type="ORF">ACFO3Q_12540</name>
</gene>
<reference evidence="3" key="1">
    <citation type="journal article" date="2019" name="Int. J. Syst. Evol. Microbiol.">
        <title>The Global Catalogue of Microorganisms (GCM) 10K type strain sequencing project: providing services to taxonomists for standard genome sequencing and annotation.</title>
        <authorList>
            <consortium name="The Broad Institute Genomics Platform"/>
            <consortium name="The Broad Institute Genome Sequencing Center for Infectious Disease"/>
            <person name="Wu L."/>
            <person name="Ma J."/>
        </authorList>
    </citation>
    <scope>NUCLEOTIDE SEQUENCE [LARGE SCALE GENOMIC DNA]</scope>
    <source>
        <strain evidence="3">CGMCC 1.13574</strain>
    </source>
</reference>
<dbReference type="EMBL" id="JBHSGG010000034">
    <property type="protein sequence ID" value="MFC4728994.1"/>
    <property type="molecule type" value="Genomic_DNA"/>
</dbReference>
<dbReference type="InterPro" id="IPR001932">
    <property type="entry name" value="PPM-type_phosphatase-like_dom"/>
</dbReference>
<keyword evidence="2" id="KW-0067">ATP-binding</keyword>
<feature type="domain" description="PPM-type phosphatase" evidence="1">
    <location>
        <begin position="137"/>
        <end position="328"/>
    </location>
</feature>
<keyword evidence="3" id="KW-1185">Reference proteome</keyword>
<dbReference type="InterPro" id="IPR036890">
    <property type="entry name" value="HATPase_C_sf"/>
</dbReference>
<dbReference type="SUPFAM" id="SSF55874">
    <property type="entry name" value="ATPase domain of HSP90 chaperone/DNA topoisomerase II/histidine kinase"/>
    <property type="match status" value="1"/>
</dbReference>
<dbReference type="Pfam" id="PF13581">
    <property type="entry name" value="HATPase_c_2"/>
    <property type="match status" value="1"/>
</dbReference>
<protein>
    <submittedName>
        <fullName evidence="2">ATP-binding protein</fullName>
    </submittedName>
</protein>
<accession>A0ABV9NNH6</accession>
<dbReference type="Proteomes" id="UP001595892">
    <property type="component" value="Unassembled WGS sequence"/>
</dbReference>
<dbReference type="InterPro" id="IPR036457">
    <property type="entry name" value="PPM-type-like_dom_sf"/>
</dbReference>
<evidence type="ECO:0000313" key="3">
    <source>
        <dbReference type="Proteomes" id="UP001595892"/>
    </source>
</evidence>
<comment type="caution">
    <text evidence="2">The sequence shown here is derived from an EMBL/GenBank/DDBJ whole genome shotgun (WGS) entry which is preliminary data.</text>
</comment>
<dbReference type="SMART" id="SM00331">
    <property type="entry name" value="PP2C_SIG"/>
    <property type="match status" value="1"/>
</dbReference>
<dbReference type="Gene3D" id="3.60.40.10">
    <property type="entry name" value="PPM-type phosphatase domain"/>
    <property type="match status" value="1"/>
</dbReference>
<dbReference type="PANTHER" id="PTHR35801">
    <property type="entry name" value="PHOSPHOSERINE PHOSPHATASE RSBX"/>
    <property type="match status" value="1"/>
</dbReference>
<sequence length="332" mass="34237">MAQIHCQVTDASEVGQARRVGAGLAREAGLDETEAGRLAIVVTELGNNQVRHAGGGELLLRAMDGPRQGVEVLAIDRGRGFDPARCLVDGYSTAGTAGTGLGAIQRLSSTFDLWSDARGSVLVSRIERGRPGARAPSPDWGVVNLPLPGEQDCGDTWCVRPRGDGVLAIVIDGLGHGSAAAAAARAGRAGFEGSRAEAPDEVLEAVHAAMAGTRGGAVSVAGVDPARGRVVAAGIGNVGVLLATAERSRGLPSQSGIVGQGPARRRQSYALDFEGGARLLMFSDGLQSRFSLRDYPGLLNYHPAVLAGVLYRDFRRGNDDVTVLALSLGSSA</sequence>
<keyword evidence="2" id="KW-0547">Nucleotide-binding</keyword>
<dbReference type="RefSeq" id="WP_377005062.1">
    <property type="nucleotide sequence ID" value="NZ_JBHSGG010000034.1"/>
</dbReference>
<dbReference type="InterPro" id="IPR003594">
    <property type="entry name" value="HATPase_dom"/>
</dbReference>
<dbReference type="SUPFAM" id="SSF81606">
    <property type="entry name" value="PP2C-like"/>
    <property type="match status" value="1"/>
</dbReference>
<organism evidence="2 3">
    <name type="scientific">Coralloluteibacterium thermophilum</name>
    <dbReference type="NCBI Taxonomy" id="2707049"/>
    <lineage>
        <taxon>Bacteria</taxon>
        <taxon>Pseudomonadati</taxon>
        <taxon>Pseudomonadota</taxon>
        <taxon>Gammaproteobacteria</taxon>
        <taxon>Lysobacterales</taxon>
        <taxon>Lysobacteraceae</taxon>
        <taxon>Coralloluteibacterium</taxon>
    </lineage>
</organism>
<dbReference type="InterPro" id="IPR039248">
    <property type="entry name" value="Ptase_RsbX"/>
</dbReference>
<dbReference type="PANTHER" id="PTHR35801:SF1">
    <property type="entry name" value="PHOSPHOSERINE PHOSPHATASE RSBX"/>
    <property type="match status" value="1"/>
</dbReference>
<dbReference type="GO" id="GO:0005524">
    <property type="term" value="F:ATP binding"/>
    <property type="evidence" value="ECO:0007669"/>
    <property type="project" value="UniProtKB-KW"/>
</dbReference>
<dbReference type="Gene3D" id="3.30.565.10">
    <property type="entry name" value="Histidine kinase-like ATPase, C-terminal domain"/>
    <property type="match status" value="1"/>
</dbReference>